<sequence length="165" mass="19247">MLSNVVIKSFNVCQKNLAMSNDILVLISRHNNNISKEYNCCIDLFEKHKKYSALYLEFVNEYNQLLRNAKNNVAINSATILTMEANTKTLVTDLMAFDEKIHVRHVQLMQNNDDMDRAKSISLYNLPPVPTHIPVISKGGKIKRRKTKRRKTKRRKTKRRKTRCV</sequence>
<organism evidence="2">
    <name type="scientific">viral metagenome</name>
    <dbReference type="NCBI Taxonomy" id="1070528"/>
    <lineage>
        <taxon>unclassified sequences</taxon>
        <taxon>metagenomes</taxon>
        <taxon>organismal metagenomes</taxon>
    </lineage>
</organism>
<feature type="region of interest" description="Disordered" evidence="1">
    <location>
        <begin position="136"/>
        <end position="165"/>
    </location>
</feature>
<name>A0A6C0LV66_9ZZZZ</name>
<dbReference type="AlphaFoldDB" id="A0A6C0LV66"/>
<reference evidence="2" key="1">
    <citation type="journal article" date="2020" name="Nature">
        <title>Giant virus diversity and host interactions through global metagenomics.</title>
        <authorList>
            <person name="Schulz F."/>
            <person name="Roux S."/>
            <person name="Paez-Espino D."/>
            <person name="Jungbluth S."/>
            <person name="Walsh D.A."/>
            <person name="Denef V.J."/>
            <person name="McMahon K.D."/>
            <person name="Konstantinidis K.T."/>
            <person name="Eloe-Fadrosh E.A."/>
            <person name="Kyrpides N.C."/>
            <person name="Woyke T."/>
        </authorList>
    </citation>
    <scope>NUCLEOTIDE SEQUENCE</scope>
    <source>
        <strain evidence="2">GVMAG-S-1016713-123</strain>
    </source>
</reference>
<proteinExistence type="predicted"/>
<feature type="compositionally biased region" description="Basic residues" evidence="1">
    <location>
        <begin position="140"/>
        <end position="165"/>
    </location>
</feature>
<evidence type="ECO:0000256" key="1">
    <source>
        <dbReference type="SAM" id="MobiDB-lite"/>
    </source>
</evidence>
<evidence type="ECO:0000313" key="2">
    <source>
        <dbReference type="EMBL" id="QHU34323.1"/>
    </source>
</evidence>
<accession>A0A6C0LV66</accession>
<dbReference type="EMBL" id="MN740568">
    <property type="protein sequence ID" value="QHU34323.1"/>
    <property type="molecule type" value="Genomic_DNA"/>
</dbReference>
<protein>
    <submittedName>
        <fullName evidence="2">Uncharacterized protein</fullName>
    </submittedName>
</protein>